<feature type="compositionally biased region" description="Low complexity" evidence="1">
    <location>
        <begin position="183"/>
        <end position="247"/>
    </location>
</feature>
<organism evidence="3 4">
    <name type="scientific">Pholiota conissans</name>
    <dbReference type="NCBI Taxonomy" id="109636"/>
    <lineage>
        <taxon>Eukaryota</taxon>
        <taxon>Fungi</taxon>
        <taxon>Dikarya</taxon>
        <taxon>Basidiomycota</taxon>
        <taxon>Agaricomycotina</taxon>
        <taxon>Agaricomycetes</taxon>
        <taxon>Agaricomycetidae</taxon>
        <taxon>Agaricales</taxon>
        <taxon>Agaricineae</taxon>
        <taxon>Strophariaceae</taxon>
        <taxon>Pholiota</taxon>
    </lineage>
</organism>
<feature type="compositionally biased region" description="Low complexity" evidence="1">
    <location>
        <begin position="262"/>
        <end position="280"/>
    </location>
</feature>
<evidence type="ECO:0000313" key="4">
    <source>
        <dbReference type="Proteomes" id="UP000807469"/>
    </source>
</evidence>
<name>A0A9P5YWX3_9AGAR</name>
<feature type="region of interest" description="Disordered" evidence="1">
    <location>
        <begin position="433"/>
        <end position="533"/>
    </location>
</feature>
<feature type="compositionally biased region" description="Low complexity" evidence="1">
    <location>
        <begin position="141"/>
        <end position="160"/>
    </location>
</feature>
<keyword evidence="2" id="KW-0472">Membrane</keyword>
<feature type="region of interest" description="Disordered" evidence="1">
    <location>
        <begin position="63"/>
        <end position="307"/>
    </location>
</feature>
<accession>A0A9P5YWX3</accession>
<comment type="caution">
    <text evidence="3">The sequence shown here is derived from an EMBL/GenBank/DDBJ whole genome shotgun (WGS) entry which is preliminary data.</text>
</comment>
<evidence type="ECO:0000256" key="1">
    <source>
        <dbReference type="SAM" id="MobiDB-lite"/>
    </source>
</evidence>
<feature type="compositionally biased region" description="Pro residues" evidence="1">
    <location>
        <begin position="109"/>
        <end position="118"/>
    </location>
</feature>
<feature type="compositionally biased region" description="Low complexity" evidence="1">
    <location>
        <begin position="67"/>
        <end position="90"/>
    </location>
</feature>
<sequence>MQPVRKMTLGGGYEREVESGGEETGLLQTDIVNVPPSTPLRVAFSNTPGSSNDLLAAVLRPSQPITASSSSPPLMSAASPDDPYDYPDNPIATGHRYHHHQQQQHDPVPVSPPPTPPKPAHHSPASPHRTSPPPRNGSFKAFASSPLAGSLPSASSAPFLVLTSGGPDGASASGQRGSTLFDGPRTSRQYQQQQQPQGGQPTPRSSHSSSASSSMPANGSGSLSASTSSTAATPPLANTTSTSTSSTFVSPFSRPGTRPLLAPSSASGSMANMAGLAFAGLPPPQPPTTAVPNAMQSSTSGSMTGASSRGSMILYRLSAGEEGVFSPGALAGPTPPGLAHTYGASVRHSAFYSETDSLTLDGDSKYPAFMPGGGSSGMGTPRGSVLGLAPPGSPGAVGAPAAPPGTTPFTLGMRSSLAELSSLGRAQGGLVAYVYDPDDDDDDDDDYDYEDDYYPADDKGRKEREEKRREEWVHDPSEVNALYADSLKGKRSTSGSPPTPNTPAGAVVGGGKNASGHPPGQRRPYRPQQSSGISTRGFVNITTLVALTVGLLCLFIVLPVAKAFTDNGVATKILGNTRINATGQAERRDLGSREWRIDWEQER</sequence>
<reference evidence="3" key="1">
    <citation type="submission" date="2020-11" db="EMBL/GenBank/DDBJ databases">
        <authorList>
            <consortium name="DOE Joint Genome Institute"/>
            <person name="Ahrendt S."/>
            <person name="Riley R."/>
            <person name="Andreopoulos W."/>
            <person name="Labutti K."/>
            <person name="Pangilinan J."/>
            <person name="Ruiz-Duenas F.J."/>
            <person name="Barrasa J.M."/>
            <person name="Sanchez-Garcia M."/>
            <person name="Camarero S."/>
            <person name="Miyauchi S."/>
            <person name="Serrano A."/>
            <person name="Linde D."/>
            <person name="Babiker R."/>
            <person name="Drula E."/>
            <person name="Ayuso-Fernandez I."/>
            <person name="Pacheco R."/>
            <person name="Padilla G."/>
            <person name="Ferreira P."/>
            <person name="Barriuso J."/>
            <person name="Kellner H."/>
            <person name="Castanera R."/>
            <person name="Alfaro M."/>
            <person name="Ramirez L."/>
            <person name="Pisabarro A.G."/>
            <person name="Kuo A."/>
            <person name="Tritt A."/>
            <person name="Lipzen A."/>
            <person name="He G."/>
            <person name="Yan M."/>
            <person name="Ng V."/>
            <person name="Cullen D."/>
            <person name="Martin F."/>
            <person name="Rosso M.-N."/>
            <person name="Henrissat B."/>
            <person name="Hibbett D."/>
            <person name="Martinez A.T."/>
            <person name="Grigoriev I.V."/>
        </authorList>
    </citation>
    <scope>NUCLEOTIDE SEQUENCE</scope>
    <source>
        <strain evidence="3">CIRM-BRFM 674</strain>
    </source>
</reference>
<keyword evidence="2" id="KW-0812">Transmembrane</keyword>
<feature type="compositionally biased region" description="Basic and acidic residues" evidence="1">
    <location>
        <begin position="456"/>
        <end position="477"/>
    </location>
</feature>
<keyword evidence="2" id="KW-1133">Transmembrane helix</keyword>
<dbReference type="OrthoDB" id="3057032at2759"/>
<feature type="transmembrane region" description="Helical" evidence="2">
    <location>
        <begin position="537"/>
        <end position="558"/>
    </location>
</feature>
<feature type="region of interest" description="Disordered" evidence="1">
    <location>
        <begin position="1"/>
        <end position="24"/>
    </location>
</feature>
<gene>
    <name evidence="3" type="ORF">BDN70DRAFT_116577</name>
</gene>
<protein>
    <submittedName>
        <fullName evidence="3">Uncharacterized protein</fullName>
    </submittedName>
</protein>
<proteinExistence type="predicted"/>
<evidence type="ECO:0000256" key="2">
    <source>
        <dbReference type="SAM" id="Phobius"/>
    </source>
</evidence>
<feature type="compositionally biased region" description="Low complexity" evidence="1">
    <location>
        <begin position="290"/>
        <end position="307"/>
    </location>
</feature>
<dbReference type="Proteomes" id="UP000807469">
    <property type="component" value="Unassembled WGS sequence"/>
</dbReference>
<dbReference type="EMBL" id="MU155266">
    <property type="protein sequence ID" value="KAF9477288.1"/>
    <property type="molecule type" value="Genomic_DNA"/>
</dbReference>
<keyword evidence="4" id="KW-1185">Reference proteome</keyword>
<feature type="compositionally biased region" description="Acidic residues" evidence="1">
    <location>
        <begin position="436"/>
        <end position="455"/>
    </location>
</feature>
<dbReference type="AlphaFoldDB" id="A0A9P5YWX3"/>
<evidence type="ECO:0000313" key="3">
    <source>
        <dbReference type="EMBL" id="KAF9477288.1"/>
    </source>
</evidence>